<organism evidence="1 2">
    <name type="scientific">Nonomuraea muscovyensis</name>
    <dbReference type="NCBI Taxonomy" id="1124761"/>
    <lineage>
        <taxon>Bacteria</taxon>
        <taxon>Bacillati</taxon>
        <taxon>Actinomycetota</taxon>
        <taxon>Actinomycetes</taxon>
        <taxon>Streptosporangiales</taxon>
        <taxon>Streptosporangiaceae</taxon>
        <taxon>Nonomuraea</taxon>
    </lineage>
</organism>
<dbReference type="AlphaFoldDB" id="A0A7X0C9J9"/>
<protein>
    <submittedName>
        <fullName evidence="1">Uncharacterized protein</fullName>
    </submittedName>
</protein>
<proteinExistence type="predicted"/>
<keyword evidence="2" id="KW-1185">Reference proteome</keyword>
<sequence length="36" mass="4039">MFRFTVRKRWHTYEDSVQIAGIQKIGMAAICGGAVP</sequence>
<dbReference type="EMBL" id="JACHJB010000003">
    <property type="protein sequence ID" value="MBB6351073.1"/>
    <property type="molecule type" value="Genomic_DNA"/>
</dbReference>
<evidence type="ECO:0000313" key="2">
    <source>
        <dbReference type="Proteomes" id="UP000583800"/>
    </source>
</evidence>
<evidence type="ECO:0000313" key="1">
    <source>
        <dbReference type="EMBL" id="MBB6351073.1"/>
    </source>
</evidence>
<accession>A0A7X0C9J9</accession>
<reference evidence="1 2" key="1">
    <citation type="submission" date="2020-08" db="EMBL/GenBank/DDBJ databases">
        <title>Sequencing the genomes of 1000 actinobacteria strains.</title>
        <authorList>
            <person name="Klenk H.-P."/>
        </authorList>
    </citation>
    <scope>NUCLEOTIDE SEQUENCE [LARGE SCALE GENOMIC DNA]</scope>
    <source>
        <strain evidence="1 2">DSM 45913</strain>
    </source>
</reference>
<dbReference type="Proteomes" id="UP000583800">
    <property type="component" value="Unassembled WGS sequence"/>
</dbReference>
<comment type="caution">
    <text evidence="1">The sequence shown here is derived from an EMBL/GenBank/DDBJ whole genome shotgun (WGS) entry which is preliminary data.</text>
</comment>
<name>A0A7X0C9J9_9ACTN</name>
<gene>
    <name evidence="1" type="ORF">FHU36_007645</name>
</gene>